<sequence length="408" mass="46785">KLFVPLLSCFLWLFRSPDFAMVPDTESSSSTTLLLSCGFSNNFAFMRLLQKAHYFSAVSEDDNNKDHQVKDNHHQFCRRDCSFMADQEEPRSTTSRLIYKDDDDNNINSNNNNNANDDAENHEMRQEGWLRLSIGHENDATPDIDHRQHHQTDTAARRNSFLELNLSSGGSNREGVGLPLSSLFHHQHQQGGMMINPLMFPTRPDQEMIGSWAAAAFRMPQNLMEPTPSSASLIMPLIGPYFGRTNFQQQLLGDNNNNNNNNNNQDVVAGPSSSFRVIDPPRRPHSGIWFLLQASQKQTREPFLPQIHKSYLRIKDGKMTVRLLMKYLVNKLRLEHESQIPCTRLLAVEIRCREQELEPVLTLQHVRDAIWRGNRYNSSISQNLTLLPNSSFSDHLMVLHYGRRSTLS</sequence>
<feature type="compositionally biased region" description="Low complexity" evidence="1">
    <location>
        <begin position="106"/>
        <end position="116"/>
    </location>
</feature>
<accession>A0ABQ8ATF9</accession>
<feature type="region of interest" description="Disordered" evidence="1">
    <location>
        <begin position="253"/>
        <end position="274"/>
    </location>
</feature>
<evidence type="ECO:0000313" key="4">
    <source>
        <dbReference type="Proteomes" id="UP000824890"/>
    </source>
</evidence>
<keyword evidence="4" id="KW-1185">Reference proteome</keyword>
<proteinExistence type="predicted"/>
<gene>
    <name evidence="3" type="ORF">HID58_045336</name>
</gene>
<name>A0ABQ8ATF9_BRANA</name>
<dbReference type="PANTHER" id="PTHR47290">
    <property type="entry name" value="RING FINGER PROTEIN"/>
    <property type="match status" value="1"/>
</dbReference>
<comment type="caution">
    <text evidence="3">The sequence shown here is derived from an EMBL/GenBank/DDBJ whole genome shotgun (WGS) entry which is preliminary data.</text>
</comment>
<keyword evidence="2" id="KW-0732">Signal</keyword>
<evidence type="ECO:0000256" key="1">
    <source>
        <dbReference type="SAM" id="MobiDB-lite"/>
    </source>
</evidence>
<dbReference type="InterPro" id="IPR044171">
    <property type="entry name" value="LAX2-like"/>
</dbReference>
<feature type="non-terminal residue" evidence="3">
    <location>
        <position position="1"/>
    </location>
</feature>
<feature type="compositionally biased region" description="Low complexity" evidence="1">
    <location>
        <begin position="255"/>
        <end position="264"/>
    </location>
</feature>
<evidence type="ECO:0000256" key="2">
    <source>
        <dbReference type="SAM" id="SignalP"/>
    </source>
</evidence>
<dbReference type="Proteomes" id="UP000824890">
    <property type="component" value="Unassembled WGS sequence"/>
</dbReference>
<dbReference type="PANTHER" id="PTHR47290:SF4">
    <property type="entry name" value="RING FINGER PROTEIN"/>
    <property type="match status" value="1"/>
</dbReference>
<feature type="signal peptide" evidence="2">
    <location>
        <begin position="1"/>
        <end position="20"/>
    </location>
</feature>
<evidence type="ECO:0000313" key="3">
    <source>
        <dbReference type="EMBL" id="KAH0895768.1"/>
    </source>
</evidence>
<reference evidence="3 4" key="1">
    <citation type="submission" date="2021-05" db="EMBL/GenBank/DDBJ databases">
        <title>Genome Assembly of Synthetic Allotetraploid Brassica napus Reveals Homoeologous Exchanges between Subgenomes.</title>
        <authorList>
            <person name="Davis J.T."/>
        </authorList>
    </citation>
    <scope>NUCLEOTIDE SEQUENCE [LARGE SCALE GENOMIC DNA]</scope>
    <source>
        <strain evidence="4">cv. Da-Ae</strain>
        <tissue evidence="3">Seedling</tissue>
    </source>
</reference>
<protein>
    <submittedName>
        <fullName evidence="3">Uncharacterized protein</fullName>
    </submittedName>
</protein>
<feature type="region of interest" description="Disordered" evidence="1">
    <location>
        <begin position="88"/>
        <end position="122"/>
    </location>
</feature>
<feature type="chain" id="PRO_5047404513" evidence="2">
    <location>
        <begin position="21"/>
        <end position="408"/>
    </location>
</feature>
<dbReference type="EMBL" id="JAGKQM010000012">
    <property type="protein sequence ID" value="KAH0895768.1"/>
    <property type="molecule type" value="Genomic_DNA"/>
</dbReference>
<organism evidence="3 4">
    <name type="scientific">Brassica napus</name>
    <name type="common">Rape</name>
    <dbReference type="NCBI Taxonomy" id="3708"/>
    <lineage>
        <taxon>Eukaryota</taxon>
        <taxon>Viridiplantae</taxon>
        <taxon>Streptophyta</taxon>
        <taxon>Embryophyta</taxon>
        <taxon>Tracheophyta</taxon>
        <taxon>Spermatophyta</taxon>
        <taxon>Magnoliopsida</taxon>
        <taxon>eudicotyledons</taxon>
        <taxon>Gunneridae</taxon>
        <taxon>Pentapetalae</taxon>
        <taxon>rosids</taxon>
        <taxon>malvids</taxon>
        <taxon>Brassicales</taxon>
        <taxon>Brassicaceae</taxon>
        <taxon>Brassiceae</taxon>
        <taxon>Brassica</taxon>
    </lineage>
</organism>